<keyword evidence="1" id="KW-1133">Transmembrane helix</keyword>
<reference evidence="4" key="1">
    <citation type="submission" date="2017-02" db="UniProtKB">
        <authorList>
            <consortium name="WormBaseParasite"/>
        </authorList>
    </citation>
    <scope>IDENTIFICATION</scope>
</reference>
<accession>A0A0R3QKP6</accession>
<dbReference type="AlphaFoldDB" id="A0A0R3QKP6"/>
<evidence type="ECO:0000313" key="3">
    <source>
        <dbReference type="Proteomes" id="UP000280834"/>
    </source>
</evidence>
<sequence length="161" mass="18552">MDIRNTLKETIKKKKILSQQIDKIQSNFKLNGQIRKHLLANNVGIIRMQNNCSSLINKYVVFGKISYEDETRCESRRIDNQKKGINGEIIGSGLCFKCSSTEHTSSRYHQTFVVYIGFSIFVYISIYYFSGGSCNLYGCPLVKLLIVVKQVWCYIRIIETT</sequence>
<dbReference type="STRING" id="42155.A0A0R3QKP6"/>
<name>A0A0R3QKP6_9BILA</name>
<proteinExistence type="predicted"/>
<keyword evidence="3" id="KW-1185">Reference proteome</keyword>
<reference evidence="2 3" key="2">
    <citation type="submission" date="2018-11" db="EMBL/GenBank/DDBJ databases">
        <authorList>
            <consortium name="Pathogen Informatics"/>
        </authorList>
    </citation>
    <scope>NUCLEOTIDE SEQUENCE [LARGE SCALE GENOMIC DNA]</scope>
</reference>
<evidence type="ECO:0000313" key="2">
    <source>
        <dbReference type="EMBL" id="VDO21350.1"/>
    </source>
</evidence>
<feature type="transmembrane region" description="Helical" evidence="1">
    <location>
        <begin position="112"/>
        <end position="129"/>
    </location>
</feature>
<evidence type="ECO:0000256" key="1">
    <source>
        <dbReference type="SAM" id="Phobius"/>
    </source>
</evidence>
<gene>
    <name evidence="2" type="ORF">BTMF_LOCUS6281</name>
</gene>
<protein>
    <submittedName>
        <fullName evidence="4">Transmembrane protein</fullName>
    </submittedName>
</protein>
<organism evidence="4">
    <name type="scientific">Brugia timori</name>
    <dbReference type="NCBI Taxonomy" id="42155"/>
    <lineage>
        <taxon>Eukaryota</taxon>
        <taxon>Metazoa</taxon>
        <taxon>Ecdysozoa</taxon>
        <taxon>Nematoda</taxon>
        <taxon>Chromadorea</taxon>
        <taxon>Rhabditida</taxon>
        <taxon>Spirurina</taxon>
        <taxon>Spiruromorpha</taxon>
        <taxon>Filarioidea</taxon>
        <taxon>Onchocercidae</taxon>
        <taxon>Brugia</taxon>
    </lineage>
</organism>
<keyword evidence="1" id="KW-0812">Transmembrane</keyword>
<keyword evidence="1" id="KW-0472">Membrane</keyword>
<dbReference type="Proteomes" id="UP000280834">
    <property type="component" value="Unassembled WGS sequence"/>
</dbReference>
<dbReference type="WBParaSite" id="BTMF_0000821401-mRNA-1">
    <property type="protein sequence ID" value="BTMF_0000821401-mRNA-1"/>
    <property type="gene ID" value="BTMF_0000821401"/>
</dbReference>
<evidence type="ECO:0000313" key="4">
    <source>
        <dbReference type="WBParaSite" id="BTMF_0000821401-mRNA-1"/>
    </source>
</evidence>
<dbReference type="EMBL" id="UZAG01015545">
    <property type="protein sequence ID" value="VDO21350.1"/>
    <property type="molecule type" value="Genomic_DNA"/>
</dbReference>